<feature type="transmembrane region" description="Helical" evidence="6">
    <location>
        <begin position="43"/>
        <end position="65"/>
    </location>
</feature>
<evidence type="ECO:0000256" key="3">
    <source>
        <dbReference type="ARBA" id="ARBA00022692"/>
    </source>
</evidence>
<reference evidence="7 8" key="1">
    <citation type="submission" date="2020-07" db="EMBL/GenBank/DDBJ databases">
        <title>Sequencing the genomes of 1000 actinobacteria strains.</title>
        <authorList>
            <person name="Klenk H.-P."/>
        </authorList>
    </citation>
    <scope>NUCLEOTIDE SEQUENCE [LARGE SCALE GENOMIC DNA]</scope>
    <source>
        <strain evidence="7 8">CXB654</strain>
    </source>
</reference>
<feature type="transmembrane region" description="Helical" evidence="6">
    <location>
        <begin position="12"/>
        <end position="31"/>
    </location>
</feature>
<sequence length="270" mass="28414">MSPAHHGGAVVGWLPVLVLLAAALVVYAGAARRARRAPRGWSGLRTASFAAGVVLLAAALSPAVVQGAHHDPRGHMLQHLVIGMYAPLALVLAAPVTLALRTMAPAWRRRAARLLRSRALHVLGHPVTALLLDIGGLYLVHLTPVYAAMQASPAVHALVNLHYFAAGYLFAWAVAGPDPAPRRPGTPTRLAVLFAAVAAHSLLAKLLYAYPGTWPPGADHAAAMGEAAKLMYYGGDLAEVLLAVALFAAWYRRRGRRFAARRPVPAAGGP</sequence>
<keyword evidence="8" id="KW-1185">Reference proteome</keyword>
<comment type="subcellular location">
    <subcellularLocation>
        <location evidence="1">Cell membrane</location>
        <topology evidence="1">Multi-pass membrane protein</topology>
    </subcellularLocation>
</comment>
<dbReference type="GO" id="GO:0005886">
    <property type="term" value="C:plasma membrane"/>
    <property type="evidence" value="ECO:0007669"/>
    <property type="project" value="UniProtKB-SubCell"/>
</dbReference>
<dbReference type="InterPro" id="IPR019108">
    <property type="entry name" value="Caa3_assmbl_CtaG-rel"/>
</dbReference>
<dbReference type="EMBL" id="JACCCC010000001">
    <property type="protein sequence ID" value="NYE47633.1"/>
    <property type="molecule type" value="Genomic_DNA"/>
</dbReference>
<gene>
    <name evidence="7" type="ORF">HDA32_002753</name>
</gene>
<protein>
    <submittedName>
        <fullName evidence="7">Putative membrane protein</fullName>
    </submittedName>
</protein>
<evidence type="ECO:0000313" key="7">
    <source>
        <dbReference type="EMBL" id="NYE47633.1"/>
    </source>
</evidence>
<evidence type="ECO:0000256" key="5">
    <source>
        <dbReference type="ARBA" id="ARBA00023136"/>
    </source>
</evidence>
<keyword evidence="2" id="KW-1003">Cell membrane</keyword>
<evidence type="ECO:0000256" key="6">
    <source>
        <dbReference type="SAM" id="Phobius"/>
    </source>
</evidence>
<feature type="transmembrane region" description="Helical" evidence="6">
    <location>
        <begin position="190"/>
        <end position="210"/>
    </location>
</feature>
<feature type="transmembrane region" description="Helical" evidence="6">
    <location>
        <begin position="161"/>
        <end position="178"/>
    </location>
</feature>
<proteinExistence type="predicted"/>
<dbReference type="AlphaFoldDB" id="A0A852TXT6"/>
<keyword evidence="5 6" id="KW-0472">Membrane</keyword>
<dbReference type="Pfam" id="PF09678">
    <property type="entry name" value="Caa3_CtaG"/>
    <property type="match status" value="1"/>
</dbReference>
<organism evidence="7 8">
    <name type="scientific">Spinactinospora alkalitolerans</name>
    <dbReference type="NCBI Taxonomy" id="687207"/>
    <lineage>
        <taxon>Bacteria</taxon>
        <taxon>Bacillati</taxon>
        <taxon>Actinomycetota</taxon>
        <taxon>Actinomycetes</taxon>
        <taxon>Streptosporangiales</taxon>
        <taxon>Nocardiopsidaceae</taxon>
        <taxon>Spinactinospora</taxon>
    </lineage>
</organism>
<accession>A0A852TXT6</accession>
<name>A0A852TXT6_9ACTN</name>
<comment type="caution">
    <text evidence="7">The sequence shown here is derived from an EMBL/GenBank/DDBJ whole genome shotgun (WGS) entry which is preliminary data.</text>
</comment>
<feature type="transmembrane region" description="Helical" evidence="6">
    <location>
        <begin position="77"/>
        <end position="100"/>
    </location>
</feature>
<evidence type="ECO:0000256" key="2">
    <source>
        <dbReference type="ARBA" id="ARBA00022475"/>
    </source>
</evidence>
<keyword evidence="3 6" id="KW-0812">Transmembrane</keyword>
<dbReference type="Proteomes" id="UP000589036">
    <property type="component" value="Unassembled WGS sequence"/>
</dbReference>
<evidence type="ECO:0000313" key="8">
    <source>
        <dbReference type="Proteomes" id="UP000589036"/>
    </source>
</evidence>
<evidence type="ECO:0000256" key="1">
    <source>
        <dbReference type="ARBA" id="ARBA00004651"/>
    </source>
</evidence>
<feature type="transmembrane region" description="Helical" evidence="6">
    <location>
        <begin position="120"/>
        <end position="141"/>
    </location>
</feature>
<evidence type="ECO:0000256" key="4">
    <source>
        <dbReference type="ARBA" id="ARBA00022989"/>
    </source>
</evidence>
<keyword evidence="4 6" id="KW-1133">Transmembrane helix</keyword>
<feature type="transmembrane region" description="Helical" evidence="6">
    <location>
        <begin position="230"/>
        <end position="251"/>
    </location>
</feature>
<dbReference type="RefSeq" id="WP_179643542.1">
    <property type="nucleotide sequence ID" value="NZ_BAAAYY010000015.1"/>
</dbReference>